<dbReference type="EMBL" id="CACRTW010000007">
    <property type="protein sequence ID" value="VYT81272.1"/>
    <property type="molecule type" value="Genomic_DNA"/>
</dbReference>
<accession>A0A6N2ZXB4</accession>
<name>A0A6N2ZXB4_9ACTN</name>
<evidence type="ECO:0000313" key="1">
    <source>
        <dbReference type="EMBL" id="VYT81272.1"/>
    </source>
</evidence>
<reference evidence="1" key="1">
    <citation type="submission" date="2019-11" db="EMBL/GenBank/DDBJ databases">
        <authorList>
            <person name="Feng L."/>
        </authorList>
    </citation>
    <scope>NUCLEOTIDE SEQUENCE</scope>
    <source>
        <strain evidence="1">CaerofaciensLFYP39</strain>
    </source>
</reference>
<organism evidence="1">
    <name type="scientific">Collinsella aerofaciens</name>
    <dbReference type="NCBI Taxonomy" id="74426"/>
    <lineage>
        <taxon>Bacteria</taxon>
        <taxon>Bacillati</taxon>
        <taxon>Actinomycetota</taxon>
        <taxon>Coriobacteriia</taxon>
        <taxon>Coriobacteriales</taxon>
        <taxon>Coriobacteriaceae</taxon>
        <taxon>Collinsella</taxon>
    </lineage>
</organism>
<proteinExistence type="predicted"/>
<protein>
    <submittedName>
        <fullName evidence="1">Uncharacterized protein</fullName>
    </submittedName>
</protein>
<sequence length="32" mass="3814">MKLSQYMAHDYDELSLITFVRIRSEMPRAVGR</sequence>
<dbReference type="AlphaFoldDB" id="A0A6N2ZXB4"/>
<gene>
    <name evidence="1" type="ORF">CALFYP39_00656</name>
</gene>